<dbReference type="GO" id="GO:0003684">
    <property type="term" value="F:damaged DNA binding"/>
    <property type="evidence" value="ECO:0007669"/>
    <property type="project" value="InterPro"/>
</dbReference>
<dbReference type="EC" id="3.2.2.23" evidence="15"/>
<dbReference type="InterPro" id="IPR035937">
    <property type="entry name" value="FPG_N"/>
</dbReference>
<comment type="caution">
    <text evidence="18">The sequence shown here is derived from an EMBL/GenBank/DDBJ whole genome shotgun (WGS) entry which is preliminary data.</text>
</comment>
<evidence type="ECO:0000256" key="2">
    <source>
        <dbReference type="ARBA" id="ARBA00009409"/>
    </source>
</evidence>
<dbReference type="HAMAP" id="MF_00103">
    <property type="entry name" value="Fapy_DNA_glycosyl"/>
    <property type="match status" value="1"/>
</dbReference>
<proteinExistence type="inferred from homology"/>
<dbReference type="Gene3D" id="1.10.8.50">
    <property type="match status" value="1"/>
</dbReference>
<dbReference type="AlphaFoldDB" id="A0A4R3M2W2"/>
<dbReference type="InterPro" id="IPR020629">
    <property type="entry name" value="FPG_Glyclase"/>
</dbReference>
<keyword evidence="13 15" id="KW-0326">Glycosidase</keyword>
<evidence type="ECO:0000256" key="11">
    <source>
        <dbReference type="ARBA" id="ARBA00023239"/>
    </source>
</evidence>
<dbReference type="NCBIfam" id="NF002211">
    <property type="entry name" value="PRK01103.1"/>
    <property type="match status" value="1"/>
</dbReference>
<dbReference type="GO" id="GO:0034039">
    <property type="term" value="F:8-oxo-7,8-dihydroguanine DNA N-glycosylase activity"/>
    <property type="evidence" value="ECO:0007669"/>
    <property type="project" value="TreeGrafter"/>
</dbReference>
<accession>A0A4R3M2W2</accession>
<evidence type="ECO:0000313" key="19">
    <source>
        <dbReference type="Proteomes" id="UP000294664"/>
    </source>
</evidence>
<evidence type="ECO:0000256" key="13">
    <source>
        <dbReference type="ARBA" id="ARBA00023295"/>
    </source>
</evidence>
<dbReference type="InterPro" id="IPR012319">
    <property type="entry name" value="FPG_cat"/>
</dbReference>
<dbReference type="EC" id="4.2.99.18" evidence="15"/>
<dbReference type="Gene3D" id="3.20.190.10">
    <property type="entry name" value="MutM-like, N-terminal"/>
    <property type="match status" value="1"/>
</dbReference>
<feature type="binding site" evidence="15">
    <location>
        <position position="168"/>
    </location>
    <ligand>
        <name>DNA</name>
        <dbReference type="ChEBI" id="CHEBI:16991"/>
    </ligand>
</feature>
<evidence type="ECO:0000313" key="18">
    <source>
        <dbReference type="EMBL" id="TCT05485.1"/>
    </source>
</evidence>
<name>A0A4R3M2W2_9HYPH</name>
<keyword evidence="19" id="KW-1185">Reference proteome</keyword>
<dbReference type="OrthoDB" id="9800855at2"/>
<dbReference type="PROSITE" id="PS51068">
    <property type="entry name" value="FPG_CAT"/>
    <property type="match status" value="1"/>
</dbReference>
<keyword evidence="9 15" id="KW-0238">DNA-binding</keyword>
<dbReference type="SMART" id="SM00898">
    <property type="entry name" value="Fapy_DNA_glyco"/>
    <property type="match status" value="1"/>
</dbReference>
<evidence type="ECO:0000256" key="10">
    <source>
        <dbReference type="ARBA" id="ARBA00023204"/>
    </source>
</evidence>
<dbReference type="InterPro" id="IPR010979">
    <property type="entry name" value="Ribosomal_uS13-like_H2TH"/>
</dbReference>
<keyword evidence="12 15" id="KW-0511">Multifunctional enzyme</keyword>
<evidence type="ECO:0000256" key="5">
    <source>
        <dbReference type="ARBA" id="ARBA00022763"/>
    </source>
</evidence>
<comment type="catalytic activity">
    <reaction evidence="14 15">
        <text>2'-deoxyribonucleotide-(2'-deoxyribose 5'-phosphate)-2'-deoxyribonucleotide-DNA = a 3'-end 2'-deoxyribonucleotide-(2,3-dehydro-2,3-deoxyribose 5'-phosphate)-DNA + a 5'-end 5'-phospho-2'-deoxyribonucleoside-DNA + H(+)</text>
        <dbReference type="Rhea" id="RHEA:66592"/>
        <dbReference type="Rhea" id="RHEA-COMP:13180"/>
        <dbReference type="Rhea" id="RHEA-COMP:16897"/>
        <dbReference type="Rhea" id="RHEA-COMP:17067"/>
        <dbReference type="ChEBI" id="CHEBI:15378"/>
        <dbReference type="ChEBI" id="CHEBI:136412"/>
        <dbReference type="ChEBI" id="CHEBI:157695"/>
        <dbReference type="ChEBI" id="CHEBI:167181"/>
        <dbReference type="EC" id="4.2.99.18"/>
    </reaction>
</comment>
<dbReference type="Pfam" id="PF01149">
    <property type="entry name" value="Fapy_DNA_glyco"/>
    <property type="match status" value="1"/>
</dbReference>
<keyword evidence="7 15" id="KW-0378">Hydrolase</keyword>
<feature type="active site" description="Proton donor" evidence="15">
    <location>
        <position position="3"/>
    </location>
</feature>
<keyword evidence="11 15" id="KW-0456">Lyase</keyword>
<dbReference type="PANTHER" id="PTHR22993">
    <property type="entry name" value="FORMAMIDOPYRIMIDINE-DNA GLYCOSYLASE"/>
    <property type="match status" value="1"/>
</dbReference>
<dbReference type="CDD" id="cd08966">
    <property type="entry name" value="EcFpg-like_N"/>
    <property type="match status" value="1"/>
</dbReference>
<dbReference type="GO" id="GO:0008270">
    <property type="term" value="F:zinc ion binding"/>
    <property type="evidence" value="ECO:0007669"/>
    <property type="project" value="UniProtKB-UniRule"/>
</dbReference>
<evidence type="ECO:0000256" key="15">
    <source>
        <dbReference type="HAMAP-Rule" id="MF_00103"/>
    </source>
</evidence>
<comment type="catalytic activity">
    <reaction evidence="1 15">
        <text>Hydrolysis of DNA containing ring-opened 7-methylguanine residues, releasing 2,6-diamino-4-hydroxy-5-(N-methyl)formamidopyrimidine.</text>
        <dbReference type="EC" id="3.2.2.23"/>
    </reaction>
</comment>
<evidence type="ECO:0000256" key="4">
    <source>
        <dbReference type="ARBA" id="ARBA00022723"/>
    </source>
</evidence>
<dbReference type="InterPro" id="IPR000214">
    <property type="entry name" value="Znf_DNA_glyclase/AP_lyase"/>
</dbReference>
<protein>
    <recommendedName>
        <fullName evidence="15">Formamidopyrimidine-DNA glycosylase</fullName>
        <shortName evidence="15">Fapy-DNA glycosylase</shortName>
        <ecNumber evidence="15">3.2.2.23</ecNumber>
    </recommendedName>
    <alternativeName>
        <fullName evidence="15">DNA-(apurinic or apyrimidinic site) lyase MutM</fullName>
        <shortName evidence="15">AP lyase MutM</shortName>
        <ecNumber evidence="15">4.2.99.18</ecNumber>
    </alternativeName>
</protein>
<feature type="binding site" evidence="15">
    <location>
        <position position="125"/>
    </location>
    <ligand>
        <name>DNA</name>
        <dbReference type="ChEBI" id="CHEBI:16991"/>
    </ligand>
</feature>
<evidence type="ECO:0000256" key="12">
    <source>
        <dbReference type="ARBA" id="ARBA00023268"/>
    </source>
</evidence>
<feature type="domain" description="Formamidopyrimidine-DNA glycosylase catalytic" evidence="17">
    <location>
        <begin position="2"/>
        <end position="128"/>
    </location>
</feature>
<comment type="function">
    <text evidence="15">Involved in base excision repair of DNA damaged by oxidation or by mutagenic agents. Acts as DNA glycosylase that recognizes and removes damaged bases. Has a preference for oxidized purines, such as 7,8-dihydro-8-oxoguanine (8-oxoG). Has AP (apurinic/apyrimidinic) lyase activity and introduces nicks in the DNA strand. Cleaves the DNA backbone by beta-delta elimination to generate a single-strand break at the site of the removed base with both 3'- and 5'-phosphates.</text>
</comment>
<dbReference type="Proteomes" id="UP000294664">
    <property type="component" value="Unassembled WGS sequence"/>
</dbReference>
<evidence type="ECO:0000259" key="16">
    <source>
        <dbReference type="PROSITE" id="PS51066"/>
    </source>
</evidence>
<evidence type="ECO:0000256" key="7">
    <source>
        <dbReference type="ARBA" id="ARBA00022801"/>
    </source>
</evidence>
<dbReference type="SUPFAM" id="SSF81624">
    <property type="entry name" value="N-terminal domain of MutM-like DNA repair proteins"/>
    <property type="match status" value="1"/>
</dbReference>
<evidence type="ECO:0000256" key="14">
    <source>
        <dbReference type="ARBA" id="ARBA00044632"/>
    </source>
</evidence>
<dbReference type="GO" id="GO:0140078">
    <property type="term" value="F:class I DNA-(apurinic or apyrimidinic site) endonuclease activity"/>
    <property type="evidence" value="ECO:0007669"/>
    <property type="project" value="UniProtKB-EC"/>
</dbReference>
<comment type="similarity">
    <text evidence="2 15">Belongs to the FPG family.</text>
</comment>
<feature type="active site" description="Proton donor; for delta-elimination activity" evidence="15">
    <location>
        <position position="285"/>
    </location>
</feature>
<feature type="active site" description="Proton donor; for beta-elimination activity" evidence="15">
    <location>
        <position position="58"/>
    </location>
</feature>
<dbReference type="GO" id="GO:0006284">
    <property type="term" value="P:base-excision repair"/>
    <property type="evidence" value="ECO:0007669"/>
    <property type="project" value="InterPro"/>
</dbReference>
<keyword evidence="6 15" id="KW-0863">Zinc-finger</keyword>
<dbReference type="InterPro" id="IPR010663">
    <property type="entry name" value="Znf_FPG/IleRS"/>
</dbReference>
<feature type="active site" description="Schiff-base intermediate with DNA" evidence="15">
    <location>
        <position position="2"/>
    </location>
</feature>
<evidence type="ECO:0000256" key="8">
    <source>
        <dbReference type="ARBA" id="ARBA00022833"/>
    </source>
</evidence>
<feature type="binding site" evidence="15">
    <location>
        <position position="106"/>
    </location>
    <ligand>
        <name>DNA</name>
        <dbReference type="ChEBI" id="CHEBI:16991"/>
    </ligand>
</feature>
<dbReference type="SUPFAM" id="SSF46946">
    <property type="entry name" value="S13-like H2TH domain"/>
    <property type="match status" value="1"/>
</dbReference>
<comment type="cofactor">
    <cofactor evidence="15">
        <name>Zn(2+)</name>
        <dbReference type="ChEBI" id="CHEBI:29105"/>
    </cofactor>
    <text evidence="15">Binds 1 zinc ion per subunit.</text>
</comment>
<organism evidence="18 19">
    <name type="scientific">Aquabacter spiritensis</name>
    <dbReference type="NCBI Taxonomy" id="933073"/>
    <lineage>
        <taxon>Bacteria</taxon>
        <taxon>Pseudomonadati</taxon>
        <taxon>Pseudomonadota</taxon>
        <taxon>Alphaproteobacteria</taxon>
        <taxon>Hyphomicrobiales</taxon>
        <taxon>Xanthobacteraceae</taxon>
        <taxon>Aquabacter</taxon>
    </lineage>
</organism>
<evidence type="ECO:0000256" key="3">
    <source>
        <dbReference type="ARBA" id="ARBA00011245"/>
    </source>
</evidence>
<evidence type="ECO:0000256" key="6">
    <source>
        <dbReference type="ARBA" id="ARBA00022771"/>
    </source>
</evidence>
<dbReference type="NCBIfam" id="TIGR00577">
    <property type="entry name" value="fpg"/>
    <property type="match status" value="1"/>
</dbReference>
<dbReference type="EMBL" id="SMAI01000004">
    <property type="protein sequence ID" value="TCT05485.1"/>
    <property type="molecule type" value="Genomic_DNA"/>
</dbReference>
<dbReference type="RefSeq" id="WP_132030837.1">
    <property type="nucleotide sequence ID" value="NZ_SMAI01000004.1"/>
</dbReference>
<dbReference type="SUPFAM" id="SSF57716">
    <property type="entry name" value="Glucocorticoid receptor-like (DNA-binding domain)"/>
    <property type="match status" value="1"/>
</dbReference>
<dbReference type="SMART" id="SM01232">
    <property type="entry name" value="H2TH"/>
    <property type="match status" value="1"/>
</dbReference>
<dbReference type="FunFam" id="1.10.8.50:FF:000003">
    <property type="entry name" value="Formamidopyrimidine-DNA glycosylase"/>
    <property type="match status" value="1"/>
</dbReference>
<dbReference type="PROSITE" id="PS51066">
    <property type="entry name" value="ZF_FPG_2"/>
    <property type="match status" value="1"/>
</dbReference>
<dbReference type="Pfam" id="PF06827">
    <property type="entry name" value="zf-FPG_IleRS"/>
    <property type="match status" value="1"/>
</dbReference>
<gene>
    <name evidence="15" type="primary">mutM</name>
    <name evidence="15" type="synonym">fpg</name>
    <name evidence="18" type="ORF">EDC64_10441</name>
</gene>
<keyword evidence="8 15" id="KW-0862">Zinc</keyword>
<evidence type="ECO:0000256" key="1">
    <source>
        <dbReference type="ARBA" id="ARBA00001668"/>
    </source>
</evidence>
<evidence type="ECO:0000256" key="9">
    <source>
        <dbReference type="ARBA" id="ARBA00023125"/>
    </source>
</evidence>
<keyword evidence="5 15" id="KW-0227">DNA damage</keyword>
<reference evidence="18 19" key="1">
    <citation type="submission" date="2019-03" db="EMBL/GenBank/DDBJ databases">
        <title>Genomic Encyclopedia of Type Strains, Phase IV (KMG-IV): sequencing the most valuable type-strain genomes for metagenomic binning, comparative biology and taxonomic classification.</title>
        <authorList>
            <person name="Goeker M."/>
        </authorList>
    </citation>
    <scope>NUCLEOTIDE SEQUENCE [LARGE SCALE GENOMIC DNA]</scope>
    <source>
        <strain evidence="18 19">DSM 9035</strain>
    </source>
</reference>
<dbReference type="InterPro" id="IPR015886">
    <property type="entry name" value="H2TH_FPG"/>
</dbReference>
<sequence length="295" mass="32445">MPELPEVETVRRGLLPVLQGAVIEQAEARRPDLRWPLPENFADRLAGRRIEAVGRRAKYLLADLDGGEVLILHLGMSGSIRIEGWEGSRASRPGAFHHPRGAPGPHDHVVLHLAGGATLTFNDPRRFGAILLVPYDRLDSHPLLRNLGPEPLGNTFHAAYLAEVCAGRRTSLKAALLDQKVVAGLGNIYVCEALNRARLSPRRLASTLATRSGAPTLRAERLVVAIRDVLREAILAGGSSLRDHRRVDGELGYFQHAFRVYDREGKACPTYRCPGTVARIVQSARSTFFCPKCQR</sequence>
<dbReference type="Pfam" id="PF06831">
    <property type="entry name" value="H2TH"/>
    <property type="match status" value="1"/>
</dbReference>
<keyword evidence="4 15" id="KW-0479">Metal-binding</keyword>
<feature type="domain" description="FPG-type" evidence="16">
    <location>
        <begin position="259"/>
        <end position="295"/>
    </location>
</feature>
<comment type="subunit">
    <text evidence="3 15">Monomer.</text>
</comment>
<evidence type="ECO:0000259" key="17">
    <source>
        <dbReference type="PROSITE" id="PS51068"/>
    </source>
</evidence>
<keyword evidence="10 15" id="KW-0234">DNA repair</keyword>
<dbReference type="PANTHER" id="PTHR22993:SF9">
    <property type="entry name" value="FORMAMIDOPYRIMIDINE-DNA GLYCOSYLASE"/>
    <property type="match status" value="1"/>
</dbReference>